<dbReference type="RefSeq" id="WP_185140684.1">
    <property type="nucleotide sequence ID" value="NZ_JACJVP010000001.1"/>
</dbReference>
<gene>
    <name evidence="1" type="ORF">H7C19_00980</name>
</gene>
<dbReference type="Proteomes" id="UP000547209">
    <property type="component" value="Unassembled WGS sequence"/>
</dbReference>
<keyword evidence="2" id="KW-1185">Reference proteome</keyword>
<sequence length="69" mass="7771">MPKEKDKYCTDCGAPLVNRCFDEHGPLKKGCNFVNDREAAYCAKCGEPTLYNLFGIIPVSHRPPLADRR</sequence>
<dbReference type="EMBL" id="JACJVP010000001">
    <property type="protein sequence ID" value="MBB6669255.1"/>
    <property type="molecule type" value="Genomic_DNA"/>
</dbReference>
<evidence type="ECO:0000313" key="1">
    <source>
        <dbReference type="EMBL" id="MBB6669255.1"/>
    </source>
</evidence>
<accession>A0A7X0RN40</accession>
<protein>
    <recommendedName>
        <fullName evidence="3">DZANK-type domain-containing protein</fullName>
    </recommendedName>
</protein>
<reference evidence="1 2" key="1">
    <citation type="submission" date="2020-08" db="EMBL/GenBank/DDBJ databases">
        <title>Cohnella phylogeny.</title>
        <authorList>
            <person name="Dunlap C."/>
        </authorList>
    </citation>
    <scope>NUCLEOTIDE SEQUENCE [LARGE SCALE GENOMIC DNA]</scope>
    <source>
        <strain evidence="1 2">DSM 28246</strain>
    </source>
</reference>
<comment type="caution">
    <text evidence="1">The sequence shown here is derived from an EMBL/GenBank/DDBJ whole genome shotgun (WGS) entry which is preliminary data.</text>
</comment>
<evidence type="ECO:0008006" key="3">
    <source>
        <dbReference type="Google" id="ProtNLM"/>
    </source>
</evidence>
<organism evidence="1 2">
    <name type="scientific">Cohnella nanjingensis</name>
    <dbReference type="NCBI Taxonomy" id="1387779"/>
    <lineage>
        <taxon>Bacteria</taxon>
        <taxon>Bacillati</taxon>
        <taxon>Bacillota</taxon>
        <taxon>Bacilli</taxon>
        <taxon>Bacillales</taxon>
        <taxon>Paenibacillaceae</taxon>
        <taxon>Cohnella</taxon>
    </lineage>
</organism>
<evidence type="ECO:0000313" key="2">
    <source>
        <dbReference type="Proteomes" id="UP000547209"/>
    </source>
</evidence>
<name>A0A7X0RN40_9BACL</name>
<dbReference type="AlphaFoldDB" id="A0A7X0RN40"/>
<proteinExistence type="predicted"/>